<organism evidence="4 5">
    <name type="scientific">Micromonospora inositola</name>
    <dbReference type="NCBI Taxonomy" id="47865"/>
    <lineage>
        <taxon>Bacteria</taxon>
        <taxon>Bacillati</taxon>
        <taxon>Actinomycetota</taxon>
        <taxon>Actinomycetes</taxon>
        <taxon>Micromonosporales</taxon>
        <taxon>Micromonosporaceae</taxon>
        <taxon>Micromonospora</taxon>
    </lineage>
</organism>
<dbReference type="Pfam" id="PF02371">
    <property type="entry name" value="Transposase_20"/>
    <property type="match status" value="1"/>
</dbReference>
<evidence type="ECO:0000259" key="2">
    <source>
        <dbReference type="Pfam" id="PF01548"/>
    </source>
</evidence>
<dbReference type="Pfam" id="PF01548">
    <property type="entry name" value="DEDD_Tnp_IS110"/>
    <property type="match status" value="1"/>
</dbReference>
<dbReference type="RefSeq" id="WP_231929391.1">
    <property type="nucleotide sequence ID" value="NZ_LT607754.1"/>
</dbReference>
<dbReference type="AlphaFoldDB" id="A0A1C5JGZ0"/>
<evidence type="ECO:0000259" key="3">
    <source>
        <dbReference type="Pfam" id="PF02371"/>
    </source>
</evidence>
<dbReference type="InterPro" id="IPR003346">
    <property type="entry name" value="Transposase_20"/>
</dbReference>
<dbReference type="InterPro" id="IPR047650">
    <property type="entry name" value="Transpos_IS110"/>
</dbReference>
<gene>
    <name evidence="4" type="ORF">GA0070613_4662</name>
</gene>
<dbReference type="GO" id="GO:0004803">
    <property type="term" value="F:transposase activity"/>
    <property type="evidence" value="ECO:0007669"/>
    <property type="project" value="InterPro"/>
</dbReference>
<evidence type="ECO:0000313" key="5">
    <source>
        <dbReference type="Proteomes" id="UP000198221"/>
    </source>
</evidence>
<evidence type="ECO:0000313" key="4">
    <source>
        <dbReference type="EMBL" id="SCG69758.1"/>
    </source>
</evidence>
<sequence>MGQVIIGMDPHKRSATIEMVNDREKVLAQGRFGTDRDGYRTMLKLGRQHKDRVWAVEGCNGIGRHIAQRLVADGETVVDVPPKLSARARVFDTGQGRKTDPVDAHSVAVAALRAKGLRQVTVDDVTVALRLLADRRDGLGHARTDLLNRIHKLLLELLPGGAKKFLSAPQARALLNTVRPRDLVGRTRRRLTSELITELVQVDKKIKAADKELNELVATTGSSLQDLHGIGPSGAARLIGDVADINRFATRGHFASWNGTAPLDASSGDQQRHRLSRAGNRRINRALHIMAVVQLRHDTEGRAYYRRKLAAGKTSMEAMRALKRRLSDIVYKQMIKDAKKAGTGPGGHVGATLQSSAADPIPMIDTSEQSLPGPADTQPRTNAVQLGRWSACQGSGLMMSMLVVAL</sequence>
<protein>
    <submittedName>
        <fullName evidence="4">Transposase</fullName>
    </submittedName>
</protein>
<feature type="domain" description="Transposase IS116/IS110/IS902 C-terminal" evidence="3">
    <location>
        <begin position="224"/>
        <end position="306"/>
    </location>
</feature>
<dbReference type="PANTHER" id="PTHR33055:SF16">
    <property type="entry name" value="TRANSPOSASE FOR INSERTION SEQUENCE ELEMENT IS1547"/>
    <property type="match status" value="1"/>
</dbReference>
<dbReference type="GO" id="GO:0006313">
    <property type="term" value="P:DNA transposition"/>
    <property type="evidence" value="ECO:0007669"/>
    <property type="project" value="InterPro"/>
</dbReference>
<reference evidence="5" key="1">
    <citation type="submission" date="2016-06" db="EMBL/GenBank/DDBJ databases">
        <authorList>
            <person name="Varghese N."/>
            <person name="Submissions Spin"/>
        </authorList>
    </citation>
    <scope>NUCLEOTIDE SEQUENCE [LARGE SCALE GENOMIC DNA]</scope>
    <source>
        <strain evidence="5">DSM 43819</strain>
    </source>
</reference>
<feature type="domain" description="Transposase IS110-like N-terminal" evidence="2">
    <location>
        <begin position="6"/>
        <end position="159"/>
    </location>
</feature>
<keyword evidence="5" id="KW-1185">Reference proteome</keyword>
<evidence type="ECO:0000256" key="1">
    <source>
        <dbReference type="SAM" id="MobiDB-lite"/>
    </source>
</evidence>
<dbReference type="InterPro" id="IPR002525">
    <property type="entry name" value="Transp_IS110-like_N"/>
</dbReference>
<dbReference type="Proteomes" id="UP000198221">
    <property type="component" value="Chromosome I"/>
</dbReference>
<dbReference type="GO" id="GO:0003677">
    <property type="term" value="F:DNA binding"/>
    <property type="evidence" value="ECO:0007669"/>
    <property type="project" value="InterPro"/>
</dbReference>
<feature type="region of interest" description="Disordered" evidence="1">
    <location>
        <begin position="363"/>
        <end position="382"/>
    </location>
</feature>
<dbReference type="EMBL" id="LT607754">
    <property type="protein sequence ID" value="SCG69758.1"/>
    <property type="molecule type" value="Genomic_DNA"/>
</dbReference>
<accession>A0A1C5JGZ0</accession>
<proteinExistence type="predicted"/>
<name>A0A1C5JGZ0_9ACTN</name>
<dbReference type="PANTHER" id="PTHR33055">
    <property type="entry name" value="TRANSPOSASE FOR INSERTION SEQUENCE ELEMENT IS1111A"/>
    <property type="match status" value="1"/>
</dbReference>
<dbReference type="NCBIfam" id="NF033542">
    <property type="entry name" value="transpos_IS110"/>
    <property type="match status" value="1"/>
</dbReference>